<name>A0A1I8BQ59_MELHA</name>
<organism evidence="1 2">
    <name type="scientific">Meloidogyne hapla</name>
    <name type="common">Root-knot nematode worm</name>
    <dbReference type="NCBI Taxonomy" id="6305"/>
    <lineage>
        <taxon>Eukaryota</taxon>
        <taxon>Metazoa</taxon>
        <taxon>Ecdysozoa</taxon>
        <taxon>Nematoda</taxon>
        <taxon>Chromadorea</taxon>
        <taxon>Rhabditida</taxon>
        <taxon>Tylenchina</taxon>
        <taxon>Tylenchomorpha</taxon>
        <taxon>Tylenchoidea</taxon>
        <taxon>Meloidogynidae</taxon>
        <taxon>Meloidogyninae</taxon>
        <taxon>Meloidogyne</taxon>
    </lineage>
</organism>
<reference evidence="2" key="1">
    <citation type="submission" date="2016-11" db="UniProtKB">
        <authorList>
            <consortium name="WormBaseParasite"/>
        </authorList>
    </citation>
    <scope>IDENTIFICATION</scope>
</reference>
<protein>
    <submittedName>
        <fullName evidence="2">TfoX_N domain-containing protein</fullName>
    </submittedName>
</protein>
<evidence type="ECO:0000313" key="2">
    <source>
        <dbReference type="WBParaSite" id="MhA1_Contig357.frz3.gene5"/>
    </source>
</evidence>
<accession>A0A1I8BQ59</accession>
<evidence type="ECO:0000313" key="1">
    <source>
        <dbReference type="Proteomes" id="UP000095281"/>
    </source>
</evidence>
<proteinExistence type="predicted"/>
<keyword evidence="1" id="KW-1185">Reference proteome</keyword>
<sequence>MPIEELVRLVNLNTSIFEPLFDGHVIALFYLNNQETFRIHLRSKGLNFYDSKRKASYFVKKYEDKTKENFGDLYLELDTKKEAKKRETS</sequence>
<dbReference type="Proteomes" id="UP000095281">
    <property type="component" value="Unplaced"/>
</dbReference>
<dbReference type="WBParaSite" id="MhA1_Contig357.frz3.gene5">
    <property type="protein sequence ID" value="MhA1_Contig357.frz3.gene5"/>
    <property type="gene ID" value="MhA1_Contig357.frz3.gene5"/>
</dbReference>
<dbReference type="AlphaFoldDB" id="A0A1I8BQ59"/>